<keyword evidence="3" id="KW-1185">Reference proteome</keyword>
<feature type="repeat" description="PPR" evidence="2">
    <location>
        <begin position="352"/>
        <end position="386"/>
    </location>
</feature>
<gene>
    <name evidence="4" type="primary">LOC110777692</name>
</gene>
<dbReference type="AlphaFoldDB" id="A0A9R0HVX1"/>
<dbReference type="PROSITE" id="PS51375">
    <property type="entry name" value="PPR"/>
    <property type="match status" value="3"/>
</dbReference>
<dbReference type="GO" id="GO:0003723">
    <property type="term" value="F:RNA binding"/>
    <property type="evidence" value="ECO:0007669"/>
    <property type="project" value="InterPro"/>
</dbReference>
<dbReference type="Pfam" id="PF01535">
    <property type="entry name" value="PPR"/>
    <property type="match status" value="6"/>
</dbReference>
<dbReference type="GeneID" id="110777692"/>
<reference evidence="3" key="1">
    <citation type="journal article" date="2021" name="Nat. Commun.">
        <title>Genomic analyses provide insights into spinach domestication and the genetic basis of agronomic traits.</title>
        <authorList>
            <person name="Cai X."/>
            <person name="Sun X."/>
            <person name="Xu C."/>
            <person name="Sun H."/>
            <person name="Wang X."/>
            <person name="Ge C."/>
            <person name="Zhang Z."/>
            <person name="Wang Q."/>
            <person name="Fei Z."/>
            <person name="Jiao C."/>
            <person name="Wang Q."/>
        </authorList>
    </citation>
    <scope>NUCLEOTIDE SEQUENCE [LARGE SCALE GENOMIC DNA]</scope>
    <source>
        <strain evidence="3">cv. Varoflay</strain>
    </source>
</reference>
<protein>
    <submittedName>
        <fullName evidence="4">Pentatricopeptide repeat-containing protein At1g09220, mitochondrial</fullName>
    </submittedName>
</protein>
<dbReference type="Proteomes" id="UP000813463">
    <property type="component" value="Chromosome 1"/>
</dbReference>
<dbReference type="FunFam" id="1.25.40.10:FF:001213">
    <property type="entry name" value="Pentatricopeptide repeat-containing protein, mitochondrial"/>
    <property type="match status" value="1"/>
</dbReference>
<dbReference type="NCBIfam" id="TIGR00756">
    <property type="entry name" value="PPR"/>
    <property type="match status" value="4"/>
</dbReference>
<dbReference type="InterPro" id="IPR002885">
    <property type="entry name" value="PPR_rpt"/>
</dbReference>
<dbReference type="OrthoDB" id="1879205at2759"/>
<dbReference type="InterPro" id="IPR046960">
    <property type="entry name" value="PPR_At4g14850-like_plant"/>
</dbReference>
<dbReference type="InterPro" id="IPR011990">
    <property type="entry name" value="TPR-like_helical_dom_sf"/>
</dbReference>
<evidence type="ECO:0000313" key="4">
    <source>
        <dbReference type="RefSeq" id="XP_021837974.1"/>
    </source>
</evidence>
<dbReference type="Pfam" id="PF20431">
    <property type="entry name" value="E_motif"/>
    <property type="match status" value="1"/>
</dbReference>
<dbReference type="RefSeq" id="XP_021837974.1">
    <property type="nucleotide sequence ID" value="XM_021982282.2"/>
</dbReference>
<evidence type="ECO:0000256" key="1">
    <source>
        <dbReference type="ARBA" id="ARBA00022737"/>
    </source>
</evidence>
<dbReference type="Gene3D" id="1.25.40.10">
    <property type="entry name" value="Tetratricopeptide repeat domain"/>
    <property type="match status" value="3"/>
</dbReference>
<name>A0A9R0HVX1_SPIOL</name>
<dbReference type="PANTHER" id="PTHR47926">
    <property type="entry name" value="PENTATRICOPEPTIDE REPEAT-CONTAINING PROTEIN"/>
    <property type="match status" value="1"/>
</dbReference>
<dbReference type="FunFam" id="1.25.40.10:FF:000344">
    <property type="entry name" value="Pentatricopeptide repeat-containing protein"/>
    <property type="match status" value="1"/>
</dbReference>
<dbReference type="KEGG" id="soe:110777692"/>
<sequence length="496" mass="56460">MRWLRKHSFIYYPQISLLRNSLASFSSHNHSIEDHHHYSYRFLSLLNNFPSSRCVTQQIHSQLTTNGSLNQFSNTQIIILFNTLLRRYAIGEFPQEALSLYKQAQKSTALYLNFDSFTYSFLIKACANLNQRSTGFQLNALVLQLGFERDVYVQTALLNMYIDFGSFINANKVFDEMPERHLVTWNVMLTGLVKWGHLEKALALFKNMPRKNIVSWTGMIDGFARMKNYLGAFSLFQEMMMVEGIMPTEATLLAISTAIAELGDLKNWQTLHAFGEKCGFIVNGSQVTHCFIDTYAKCGCIQSALKIFEKIFPSRRNVVSWTSIISGFAMHGMAKEAEEFLERMERSGIRPNRVTFLGILNAYSHSGLVEDGLRFFRKMVDHGFVAPDVKHYGSVIDMLGRAGKLKEAEEIACEIPNDIDNIIIWRTLLGACNFHGDVAIAERISMKMQDMEREYGGDYVLMSNILAGQGKFNEAENVRSLMDKRQVLKSPGHSSV</sequence>
<organism evidence="3 4">
    <name type="scientific">Spinacia oleracea</name>
    <name type="common">Spinach</name>
    <dbReference type="NCBI Taxonomy" id="3562"/>
    <lineage>
        <taxon>Eukaryota</taxon>
        <taxon>Viridiplantae</taxon>
        <taxon>Streptophyta</taxon>
        <taxon>Embryophyta</taxon>
        <taxon>Tracheophyta</taxon>
        <taxon>Spermatophyta</taxon>
        <taxon>Magnoliopsida</taxon>
        <taxon>eudicotyledons</taxon>
        <taxon>Gunneridae</taxon>
        <taxon>Pentapetalae</taxon>
        <taxon>Caryophyllales</taxon>
        <taxon>Chenopodiaceae</taxon>
        <taxon>Chenopodioideae</taxon>
        <taxon>Anserineae</taxon>
        <taxon>Spinacia</taxon>
    </lineage>
</organism>
<proteinExistence type="predicted"/>
<keyword evidence="1" id="KW-0677">Repeat</keyword>
<dbReference type="Pfam" id="PF13041">
    <property type="entry name" value="PPR_2"/>
    <property type="match status" value="1"/>
</dbReference>
<dbReference type="InterPro" id="IPR046848">
    <property type="entry name" value="E_motif"/>
</dbReference>
<dbReference type="PANTHER" id="PTHR47926:SF460">
    <property type="entry name" value="OS01G0815900 PROTEIN"/>
    <property type="match status" value="1"/>
</dbReference>
<reference evidence="4" key="2">
    <citation type="submission" date="2025-08" db="UniProtKB">
        <authorList>
            <consortium name="RefSeq"/>
        </authorList>
    </citation>
    <scope>IDENTIFICATION</scope>
    <source>
        <tissue evidence="4">Leaf</tissue>
    </source>
</reference>
<accession>A0A9R0HVX1</accession>
<evidence type="ECO:0000313" key="3">
    <source>
        <dbReference type="Proteomes" id="UP000813463"/>
    </source>
</evidence>
<evidence type="ECO:0000256" key="2">
    <source>
        <dbReference type="PROSITE-ProRule" id="PRU00708"/>
    </source>
</evidence>
<dbReference type="GO" id="GO:0009451">
    <property type="term" value="P:RNA modification"/>
    <property type="evidence" value="ECO:0007669"/>
    <property type="project" value="InterPro"/>
</dbReference>
<feature type="repeat" description="PPR" evidence="2">
    <location>
        <begin position="317"/>
        <end position="351"/>
    </location>
</feature>
<feature type="repeat" description="PPR" evidence="2">
    <location>
        <begin position="181"/>
        <end position="215"/>
    </location>
</feature>